<evidence type="ECO:0000313" key="2">
    <source>
        <dbReference type="EMBL" id="AXE75918.1"/>
    </source>
</evidence>
<evidence type="ECO:0008006" key="4">
    <source>
        <dbReference type="Google" id="ProtNLM"/>
    </source>
</evidence>
<gene>
    <name evidence="2" type="ORF">C5746_01765</name>
</gene>
<reference evidence="2 3" key="1">
    <citation type="journal article" date="2018" name="Front. Microbiol.">
        <title>Genome Sequencing of Streptomyces atratus SCSIOZH16 and Activation Production of Nocardamine via Metabolic Engineering.</title>
        <authorList>
            <person name="Li Y."/>
            <person name="Zhang C."/>
            <person name="Liu C."/>
            <person name="Ju J."/>
            <person name="Ma J."/>
        </authorList>
    </citation>
    <scope>NUCLEOTIDE SEQUENCE [LARGE SCALE GENOMIC DNA]</scope>
    <source>
        <strain evidence="2 3">SCSIO_ZH16</strain>
    </source>
</reference>
<evidence type="ECO:0000313" key="3">
    <source>
        <dbReference type="Proteomes" id="UP000252698"/>
    </source>
</evidence>
<feature type="transmembrane region" description="Helical" evidence="1">
    <location>
        <begin position="12"/>
        <end position="29"/>
    </location>
</feature>
<dbReference type="RefSeq" id="WP_114242587.1">
    <property type="nucleotide sequence ID" value="NZ_CP027306.1"/>
</dbReference>
<feature type="transmembrane region" description="Helical" evidence="1">
    <location>
        <begin position="35"/>
        <end position="54"/>
    </location>
</feature>
<keyword evidence="1" id="KW-0812">Transmembrane</keyword>
<protein>
    <recommendedName>
        <fullName evidence="4">PE-PGRS family protein</fullName>
    </recommendedName>
</protein>
<dbReference type="Proteomes" id="UP000252698">
    <property type="component" value="Chromosome"/>
</dbReference>
<keyword evidence="1" id="KW-0472">Membrane</keyword>
<name>A0A2Z5J6G2_STRAR</name>
<feature type="transmembrane region" description="Helical" evidence="1">
    <location>
        <begin position="177"/>
        <end position="196"/>
    </location>
</feature>
<organism evidence="2 3">
    <name type="scientific">Streptomyces atratus</name>
    <dbReference type="NCBI Taxonomy" id="1893"/>
    <lineage>
        <taxon>Bacteria</taxon>
        <taxon>Bacillati</taxon>
        <taxon>Actinomycetota</taxon>
        <taxon>Actinomycetes</taxon>
        <taxon>Kitasatosporales</taxon>
        <taxon>Streptomycetaceae</taxon>
        <taxon>Streptomyces</taxon>
    </lineage>
</organism>
<proteinExistence type="predicted"/>
<dbReference type="KEGG" id="sata:C5746_01765"/>
<sequence length="263" mass="27582">MIPGRCCRAVRAAVFAATCVLLAALGHVLMSGSAVPWWAMAAAFATAAATAWLFSRRERGVLAVTSMVVAAQAALHTGFSLAQAAVHPSVTNSPSFARQWAESLLCGSAGSTSISQSEAVRIVTEAGLGSRLHQPPPGTTDMTVAGGMQHAHAGMQTMTDPATVMPAGHDMAGMSPAGMLAAHLLAALLCGLWLAYGERSAFRLLRTFAGWIIAPLCLLSRLSTPPHRPRIRARRDHRARGPRQLFLIHALTSRGPPTGIAVI</sequence>
<dbReference type="EMBL" id="CP027306">
    <property type="protein sequence ID" value="AXE75918.1"/>
    <property type="molecule type" value="Genomic_DNA"/>
</dbReference>
<evidence type="ECO:0000256" key="1">
    <source>
        <dbReference type="SAM" id="Phobius"/>
    </source>
</evidence>
<dbReference type="AlphaFoldDB" id="A0A2Z5J6G2"/>
<accession>A0A2Z5J6G2</accession>
<dbReference type="GeneID" id="95517315"/>
<keyword evidence="1" id="KW-1133">Transmembrane helix</keyword>